<dbReference type="InterPro" id="IPR054787">
    <property type="entry name" value="TrlF_ATPase"/>
</dbReference>
<dbReference type="OrthoDB" id="9791620at2"/>
<dbReference type="SUPFAM" id="SSF52540">
    <property type="entry name" value="P-loop containing nucleoside triphosphate hydrolases"/>
    <property type="match status" value="1"/>
</dbReference>
<reference evidence="1 2" key="1">
    <citation type="submission" date="2019-03" db="EMBL/GenBank/DDBJ databases">
        <title>Alkanindiges illinoisensis: a potential pathogenic isolated from ascites of a gastric cancer patient with abdominal metastasis.</title>
        <authorList>
            <person name="Hu X."/>
            <person name="Yang B."/>
            <person name="Yan X."/>
            <person name="Lin L."/>
            <person name="Zhao H."/>
            <person name="Zhou F."/>
            <person name="Su B."/>
            <person name="Chen J."/>
            <person name="Rui Y."/>
            <person name="Wang Q."/>
            <person name="Zheng L."/>
        </authorList>
    </citation>
    <scope>NUCLEOTIDE SEQUENCE [LARGE SCALE GENOMIC DNA]</scope>
    <source>
        <strain evidence="1 2">NFYY 23406</strain>
    </source>
</reference>
<proteinExistence type="predicted"/>
<dbReference type="SUPFAM" id="SSF89550">
    <property type="entry name" value="PHP domain-like"/>
    <property type="match status" value="1"/>
</dbReference>
<dbReference type="NCBIfam" id="NF045780">
    <property type="entry name" value="TrlF_fam_ATP"/>
    <property type="match status" value="1"/>
</dbReference>
<dbReference type="AlphaFoldDB" id="A0A4Y7XGC0"/>
<organism evidence="1 2">
    <name type="scientific">Alkanindiges illinoisensis</name>
    <dbReference type="NCBI Taxonomy" id="197183"/>
    <lineage>
        <taxon>Bacteria</taxon>
        <taxon>Pseudomonadati</taxon>
        <taxon>Pseudomonadota</taxon>
        <taxon>Gammaproteobacteria</taxon>
        <taxon>Moraxellales</taxon>
        <taxon>Moraxellaceae</taxon>
        <taxon>Alkanindiges</taxon>
    </lineage>
</organism>
<accession>A0A4Y7XGC0</accession>
<dbReference type="Gene3D" id="3.40.50.300">
    <property type="entry name" value="P-loop containing nucleotide triphosphate hydrolases"/>
    <property type="match status" value="2"/>
</dbReference>
<keyword evidence="2" id="KW-1185">Reference proteome</keyword>
<evidence type="ECO:0000313" key="1">
    <source>
        <dbReference type="EMBL" id="TEU30298.1"/>
    </source>
</evidence>
<protein>
    <recommendedName>
        <fullName evidence="3">DNA repair protein</fullName>
    </recommendedName>
</protein>
<dbReference type="RefSeq" id="WP_134243478.1">
    <property type="nucleotide sequence ID" value="NZ_SNTY01000010.1"/>
</dbReference>
<evidence type="ECO:0008006" key="3">
    <source>
        <dbReference type="Google" id="ProtNLM"/>
    </source>
</evidence>
<sequence>MFNRGSEWGRWDLHVHTKGTAKNDQFGNITFDEYCIELFRRAIQNNIRAIGITDYFSIDNFKKVLYFQKEINNRTEFSSEEKLLISKIFILPNVELRTTPSTNEGSAINFHLIIDPTAIDEYEQRFTDHLIFTASGSEKYKLSRYDLAKLGRNVTGDATLEEEVAIRKGISSFVLNPSDIINAFNEYPSFRDHCIVAVANSNTDGASAFQGHERFLYNQEGATLKVLRESLYKVSDAIFSAIDTDFFLGKKATDQAAHIRLYGSFKPCIHGSDAHSLDKLFSPKGNRYCWIKAEPTFEGLKQILHEPESRVYIGPIKPELKNDYEVIDHITLKSDDVFNEVIYFNPNLTSIIGGRSSGKSTLLQCLAKKLQPTALDGDPSHINGLCQNLKIIWKDGKEDDSRQIEYFYQGHMYNKSKDEGIEEIVHKLLLQQKPDLFDVFEREKSASKLKIAGELSTYFSTKEQIEQKKNSLLSMGKIEDINAQIQALSEQINTYQTGDITEQELKNHDLQKKGIASIKSEVEQIDSLIGYLEKIQINEFVTIHNPFIDFRAYPIISKNVEQSISAIRNFAVAQLKALAEEAHMLLLQKRSNAVKACEEVQSDAQFIKVSQFLSHSENLKPILEQKQLEEAKAKRIAQMQDEIAHLEQSNTVLLTSVRNEWTSILDSYDNVIKEMDSLNVNQDLIITSSKVFEVDSYQTWIKGNINQQGEKPQNYTNRVVTSGQELLSLFDEITQSIADTSIKLKQGATLEKLTKEFFDNAWFKFKHDVIYDGDNYKAMSQGKKAFVVLKMTLECSDSKCPIIIDQPEDDLDNRAIFAELVKYLKEKKTQRQIILVTHNANVVVNADSELVIVANQHGSHSPNNHDKKFQYKYGSIECLLRDKDTNASTLDKKRIKDHICEILEGGNKAFKLRERKYNIA</sequence>
<comment type="caution">
    <text evidence="1">The sequence shown here is derived from an EMBL/GenBank/DDBJ whole genome shotgun (WGS) entry which is preliminary data.</text>
</comment>
<dbReference type="InterPro" id="IPR027417">
    <property type="entry name" value="P-loop_NTPase"/>
</dbReference>
<dbReference type="Proteomes" id="UP000297834">
    <property type="component" value="Unassembled WGS sequence"/>
</dbReference>
<name>A0A4Y7XGC0_9GAMM</name>
<dbReference type="InterPro" id="IPR016195">
    <property type="entry name" value="Pol/histidinol_Pase-like"/>
</dbReference>
<gene>
    <name evidence="1" type="ORF">E2B99_02900</name>
</gene>
<evidence type="ECO:0000313" key="2">
    <source>
        <dbReference type="Proteomes" id="UP000297834"/>
    </source>
</evidence>
<dbReference type="EMBL" id="SNTY01000010">
    <property type="protein sequence ID" value="TEU30298.1"/>
    <property type="molecule type" value="Genomic_DNA"/>
</dbReference>
<dbReference type="Gene3D" id="3.20.20.140">
    <property type="entry name" value="Metal-dependent hydrolases"/>
    <property type="match status" value="1"/>
</dbReference>